<feature type="compositionally biased region" description="Basic and acidic residues" evidence="1">
    <location>
        <begin position="295"/>
        <end position="304"/>
    </location>
</feature>
<dbReference type="InterPro" id="IPR011055">
    <property type="entry name" value="Dup_hybrid_motif"/>
</dbReference>
<dbReference type="CDD" id="cd12797">
    <property type="entry name" value="M23_peptidase"/>
    <property type="match status" value="1"/>
</dbReference>
<dbReference type="PANTHER" id="PTHR21666">
    <property type="entry name" value="PEPTIDASE-RELATED"/>
    <property type="match status" value="1"/>
</dbReference>
<accession>A4J7J7</accession>
<dbReference type="eggNOG" id="COG0739">
    <property type="taxonomic scope" value="Bacteria"/>
</dbReference>
<dbReference type="Gene3D" id="2.70.70.10">
    <property type="entry name" value="Glucose Permease (Domain IIA)"/>
    <property type="match status" value="1"/>
</dbReference>
<organism evidence="4 5">
    <name type="scientific">Desulforamulus reducens (strain ATCC BAA-1160 / DSM 100696 / MI-1)</name>
    <name type="common">Desulfotomaculum reducens</name>
    <dbReference type="NCBI Taxonomy" id="349161"/>
    <lineage>
        <taxon>Bacteria</taxon>
        <taxon>Bacillati</taxon>
        <taxon>Bacillota</taxon>
        <taxon>Clostridia</taxon>
        <taxon>Eubacteriales</taxon>
        <taxon>Peptococcaceae</taxon>
        <taxon>Desulforamulus</taxon>
    </lineage>
</organism>
<dbReference type="EMBL" id="CP000612">
    <property type="protein sequence ID" value="ABO51050.1"/>
    <property type="molecule type" value="Genomic_DNA"/>
</dbReference>
<dbReference type="KEGG" id="drm:Dred_2540"/>
<dbReference type="InterPro" id="IPR050570">
    <property type="entry name" value="Cell_wall_metabolism_enzyme"/>
</dbReference>
<proteinExistence type="predicted"/>
<evidence type="ECO:0000256" key="2">
    <source>
        <dbReference type="SAM" id="Phobius"/>
    </source>
</evidence>
<sequence length="304" mass="34637">MKIRRFSFDWYKKKKRDPLNNYYSYNSNNDDWASMLYSGDNWKRKKQSSRGWKTFYRIVAALGIFAILLVIKESPHPWSQQARENLKVALTTEWNVVPVLDKAVAFGLQTVNMDWPLFHELSNPVLPATTEPVQDGVWAIPVSGRVVQEFGWSKSTEDNLERFNPGIDISAPVGSPVKVVQPGKVSRIGYDRAYGEFVLIEHQKGGYTLYAGLNDISVLEDDPVQEGQVLGTIAEQSQGDPVLHFEVRENDKLVDPLKKINMTNTVTPEDKGEQNKQELKEESTDDQSKNTSNKTNREQETDKQ</sequence>
<dbReference type="HOGENOM" id="CLU_029425_10_0_9"/>
<reference evidence="4 5" key="1">
    <citation type="submission" date="2007-03" db="EMBL/GenBank/DDBJ databases">
        <title>Complete sequence of Desulfotomaculum reducens MI-1.</title>
        <authorList>
            <consortium name="US DOE Joint Genome Institute"/>
            <person name="Copeland A."/>
            <person name="Lucas S."/>
            <person name="Lapidus A."/>
            <person name="Barry K."/>
            <person name="Detter J.C."/>
            <person name="Glavina del Rio T."/>
            <person name="Hammon N."/>
            <person name="Israni S."/>
            <person name="Dalin E."/>
            <person name="Tice H."/>
            <person name="Pitluck S."/>
            <person name="Sims D."/>
            <person name="Brettin T."/>
            <person name="Bruce D."/>
            <person name="Han C."/>
            <person name="Tapia R."/>
            <person name="Schmutz J."/>
            <person name="Larimer F."/>
            <person name="Land M."/>
            <person name="Hauser L."/>
            <person name="Kyrpides N."/>
            <person name="Kim E."/>
            <person name="Tebo B.M."/>
            <person name="Richardson P."/>
        </authorList>
    </citation>
    <scope>NUCLEOTIDE SEQUENCE [LARGE SCALE GENOMIC DNA]</scope>
    <source>
        <strain evidence="4 5">MI-1</strain>
    </source>
</reference>
<dbReference type="OrthoDB" id="9814460at2"/>
<evidence type="ECO:0000313" key="4">
    <source>
        <dbReference type="EMBL" id="ABO51050.1"/>
    </source>
</evidence>
<dbReference type="Pfam" id="PF01551">
    <property type="entry name" value="Peptidase_M23"/>
    <property type="match status" value="1"/>
</dbReference>
<name>A4J7J7_DESRM</name>
<protein>
    <submittedName>
        <fullName evidence="4">Peptidase M23B</fullName>
    </submittedName>
</protein>
<gene>
    <name evidence="4" type="ordered locus">Dred_2540</name>
</gene>
<keyword evidence="2" id="KW-1133">Transmembrane helix</keyword>
<keyword evidence="5" id="KW-1185">Reference proteome</keyword>
<dbReference type="RefSeq" id="WP_011878848.1">
    <property type="nucleotide sequence ID" value="NC_009253.1"/>
</dbReference>
<evidence type="ECO:0000256" key="1">
    <source>
        <dbReference type="SAM" id="MobiDB-lite"/>
    </source>
</evidence>
<dbReference type="Proteomes" id="UP000001556">
    <property type="component" value="Chromosome"/>
</dbReference>
<dbReference type="PANTHER" id="PTHR21666:SF270">
    <property type="entry name" value="MUREIN HYDROLASE ACTIVATOR ENVC"/>
    <property type="match status" value="1"/>
</dbReference>
<keyword evidence="2" id="KW-0812">Transmembrane</keyword>
<evidence type="ECO:0000313" key="5">
    <source>
        <dbReference type="Proteomes" id="UP000001556"/>
    </source>
</evidence>
<feature type="domain" description="M23ase beta-sheet core" evidence="3">
    <location>
        <begin position="163"/>
        <end position="256"/>
    </location>
</feature>
<feature type="region of interest" description="Disordered" evidence="1">
    <location>
        <begin position="258"/>
        <end position="304"/>
    </location>
</feature>
<dbReference type="GO" id="GO:0004222">
    <property type="term" value="F:metalloendopeptidase activity"/>
    <property type="evidence" value="ECO:0007669"/>
    <property type="project" value="TreeGrafter"/>
</dbReference>
<evidence type="ECO:0000259" key="3">
    <source>
        <dbReference type="Pfam" id="PF01551"/>
    </source>
</evidence>
<dbReference type="SUPFAM" id="SSF51261">
    <property type="entry name" value="Duplicated hybrid motif"/>
    <property type="match status" value="1"/>
</dbReference>
<dbReference type="AlphaFoldDB" id="A4J7J7"/>
<dbReference type="STRING" id="349161.Dred_2540"/>
<keyword evidence="2" id="KW-0472">Membrane</keyword>
<feature type="compositionally biased region" description="Basic and acidic residues" evidence="1">
    <location>
        <begin position="268"/>
        <end position="288"/>
    </location>
</feature>
<dbReference type="InterPro" id="IPR016047">
    <property type="entry name" value="M23ase_b-sheet_dom"/>
</dbReference>
<feature type="transmembrane region" description="Helical" evidence="2">
    <location>
        <begin position="54"/>
        <end position="71"/>
    </location>
</feature>